<dbReference type="Proteomes" id="UP001168821">
    <property type="component" value="Unassembled WGS sequence"/>
</dbReference>
<dbReference type="EMBL" id="JALNTZ010000001">
    <property type="protein sequence ID" value="KAJ3664638.1"/>
    <property type="molecule type" value="Genomic_DNA"/>
</dbReference>
<reference evidence="1" key="1">
    <citation type="journal article" date="2023" name="G3 (Bethesda)">
        <title>Whole genome assemblies of Zophobas morio and Tenebrio molitor.</title>
        <authorList>
            <person name="Kaur S."/>
            <person name="Stinson S.A."/>
            <person name="diCenzo G.C."/>
        </authorList>
    </citation>
    <scope>NUCLEOTIDE SEQUENCE</scope>
    <source>
        <strain evidence="1">QUZm001</strain>
    </source>
</reference>
<organism evidence="1 2">
    <name type="scientific">Zophobas morio</name>
    <dbReference type="NCBI Taxonomy" id="2755281"/>
    <lineage>
        <taxon>Eukaryota</taxon>
        <taxon>Metazoa</taxon>
        <taxon>Ecdysozoa</taxon>
        <taxon>Arthropoda</taxon>
        <taxon>Hexapoda</taxon>
        <taxon>Insecta</taxon>
        <taxon>Pterygota</taxon>
        <taxon>Neoptera</taxon>
        <taxon>Endopterygota</taxon>
        <taxon>Coleoptera</taxon>
        <taxon>Polyphaga</taxon>
        <taxon>Cucujiformia</taxon>
        <taxon>Tenebrionidae</taxon>
        <taxon>Zophobas</taxon>
    </lineage>
</organism>
<comment type="caution">
    <text evidence="1">The sequence shown here is derived from an EMBL/GenBank/DDBJ whole genome shotgun (WGS) entry which is preliminary data.</text>
</comment>
<gene>
    <name evidence="1" type="ORF">Zmor_000191</name>
</gene>
<keyword evidence="2" id="KW-1185">Reference proteome</keyword>
<name>A0AA38IZJ2_9CUCU</name>
<dbReference type="AlphaFoldDB" id="A0AA38IZJ2"/>
<accession>A0AA38IZJ2</accession>
<protein>
    <submittedName>
        <fullName evidence="1">Uncharacterized protein</fullName>
    </submittedName>
</protein>
<evidence type="ECO:0000313" key="1">
    <source>
        <dbReference type="EMBL" id="KAJ3664638.1"/>
    </source>
</evidence>
<evidence type="ECO:0000313" key="2">
    <source>
        <dbReference type="Proteomes" id="UP001168821"/>
    </source>
</evidence>
<proteinExistence type="predicted"/>
<sequence>MENINYRKPPILVPPLRTCQQNTALSKFLVFRPIITVKLNCNCVLESGRPKKISTLRNSRKSPVTKLTKCILLITADS</sequence>